<dbReference type="STRING" id="471853.Bcav_4188"/>
<dbReference type="SUPFAM" id="SSF51569">
    <property type="entry name" value="Aldolase"/>
    <property type="match status" value="1"/>
</dbReference>
<dbReference type="HOGENOM" id="CLU_926225_0_0_11"/>
<dbReference type="Gene3D" id="3.20.20.70">
    <property type="entry name" value="Aldolase class I"/>
    <property type="match status" value="1"/>
</dbReference>
<evidence type="ECO:0000313" key="3">
    <source>
        <dbReference type="Proteomes" id="UP000007962"/>
    </source>
</evidence>
<gene>
    <name evidence="2" type="ordered locus">Bcav_4188</name>
</gene>
<dbReference type="AlphaFoldDB" id="C5C668"/>
<evidence type="ECO:0000313" key="2">
    <source>
        <dbReference type="EMBL" id="ACQ82426.1"/>
    </source>
</evidence>
<dbReference type="InterPro" id="IPR018659">
    <property type="entry name" value="DUF2090"/>
</dbReference>
<dbReference type="eggNOG" id="COG3892">
    <property type="taxonomic scope" value="Bacteria"/>
</dbReference>
<dbReference type="Proteomes" id="UP000007962">
    <property type="component" value="Chromosome"/>
</dbReference>
<feature type="domain" description="DUF2090" evidence="1">
    <location>
        <begin position="7"/>
        <end position="279"/>
    </location>
</feature>
<dbReference type="EMBL" id="CP001618">
    <property type="protein sequence ID" value="ACQ82426.1"/>
    <property type="molecule type" value="Genomic_DNA"/>
</dbReference>
<proteinExistence type="predicted"/>
<dbReference type="KEGG" id="bcv:Bcav_4188"/>
<evidence type="ECO:0000259" key="1">
    <source>
        <dbReference type="Pfam" id="PF09863"/>
    </source>
</evidence>
<dbReference type="Pfam" id="PF09863">
    <property type="entry name" value="DUF2090"/>
    <property type="match status" value="1"/>
</dbReference>
<sequence>MATADDQPMAVLAFDHRERAFSSVRAAGMTHAEIRRSKELIFDAFVAAIEGGLGGARPGVLIDEEFGASIARRVAALGLPVSMPVERASESVFTFEYGSDYRQHLLEFRPACAKALVHYRTTDAPETKRTQLGRLRELADFLAERSIAFMLELIVGQSDSADGEIPSVDVDELCGSMAEIQDAGVQVDMWKVEGISSREAAARVAGQAVVADPRATCVVLGAGAPNDVVGHWLDVAAATPGFSGFAIGRSIWGAPVAAWLDGRLAREEAVDQIASTYTSCTLRYMGARVG</sequence>
<dbReference type="InterPro" id="IPR013785">
    <property type="entry name" value="Aldolase_TIM"/>
</dbReference>
<protein>
    <recommendedName>
        <fullName evidence="1">DUF2090 domain-containing protein</fullName>
    </recommendedName>
</protein>
<organism evidence="2 3">
    <name type="scientific">Beutenbergia cavernae (strain ATCC BAA-8 / DSM 12333 / CCUG 43141 / JCM 11478 / NBRC 16432 / NCIMB 13614 / HKI 0122)</name>
    <dbReference type="NCBI Taxonomy" id="471853"/>
    <lineage>
        <taxon>Bacteria</taxon>
        <taxon>Bacillati</taxon>
        <taxon>Actinomycetota</taxon>
        <taxon>Actinomycetes</taxon>
        <taxon>Micrococcales</taxon>
        <taxon>Beutenbergiaceae</taxon>
        <taxon>Beutenbergia</taxon>
    </lineage>
</organism>
<name>C5C668_BEUC1</name>
<reference evidence="2 3" key="1">
    <citation type="journal article" date="2009" name="Stand. Genomic Sci.">
        <title>Complete genome sequence of Beutenbergia cavernae type strain (HKI 0122).</title>
        <authorList>
            <person name="Land M."/>
            <person name="Pukall R."/>
            <person name="Abt B."/>
            <person name="Goker M."/>
            <person name="Rohde M."/>
            <person name="Glavina Del Rio T."/>
            <person name="Tice H."/>
            <person name="Copeland A."/>
            <person name="Cheng J.F."/>
            <person name="Lucas S."/>
            <person name="Chen F."/>
            <person name="Nolan M."/>
            <person name="Bruce D."/>
            <person name="Goodwin L."/>
            <person name="Pitluck S."/>
            <person name="Ivanova N."/>
            <person name="Mavromatis K."/>
            <person name="Ovchinnikova G."/>
            <person name="Pati A."/>
            <person name="Chen A."/>
            <person name="Palaniappan K."/>
            <person name="Hauser L."/>
            <person name="Chang Y.J."/>
            <person name="Jefferies C.C."/>
            <person name="Saunders E."/>
            <person name="Brettin T."/>
            <person name="Detter J.C."/>
            <person name="Han C."/>
            <person name="Chain P."/>
            <person name="Bristow J."/>
            <person name="Eisen J.A."/>
            <person name="Markowitz V."/>
            <person name="Hugenholtz P."/>
            <person name="Kyrpides N.C."/>
            <person name="Klenk H.P."/>
            <person name="Lapidus A."/>
        </authorList>
    </citation>
    <scope>NUCLEOTIDE SEQUENCE [LARGE SCALE GENOMIC DNA]</scope>
    <source>
        <strain evidence="3">ATCC BAA-8 / DSM 12333 / NBRC 16432</strain>
    </source>
</reference>
<accession>C5C668</accession>
<keyword evidence="3" id="KW-1185">Reference proteome</keyword>